<evidence type="ECO:0000256" key="2">
    <source>
        <dbReference type="SAM" id="SignalP"/>
    </source>
</evidence>
<evidence type="ECO:0000313" key="4">
    <source>
        <dbReference type="Proteomes" id="UP000630528"/>
    </source>
</evidence>
<reference evidence="3" key="1">
    <citation type="journal article" date="2012" name="J. Microbiol. Biotechnol.">
        <title>Ramlibacter ginsenosidimutans sp. nov., with ginsenoside-converting activity.</title>
        <authorList>
            <person name="Wang L."/>
            <person name="An D.S."/>
            <person name="Kim S.G."/>
            <person name="Jin F.X."/>
            <person name="Kim S.C."/>
            <person name="Lee S.T."/>
            <person name="Im W.T."/>
        </authorList>
    </citation>
    <scope>NUCLEOTIDE SEQUENCE</scope>
    <source>
        <strain evidence="3">KACC 17527</strain>
    </source>
</reference>
<dbReference type="RefSeq" id="WP_201174886.1">
    <property type="nucleotide sequence ID" value="NZ_JAEPWM010000008.1"/>
</dbReference>
<name>A0A934TVL2_9BURK</name>
<keyword evidence="2" id="KW-0732">Signal</keyword>
<comment type="caution">
    <text evidence="3">The sequence shown here is derived from an EMBL/GenBank/DDBJ whole genome shotgun (WGS) entry which is preliminary data.</text>
</comment>
<organism evidence="3 4">
    <name type="scientific">Ramlibacter ginsenosidimutans</name>
    <dbReference type="NCBI Taxonomy" id="502333"/>
    <lineage>
        <taxon>Bacteria</taxon>
        <taxon>Pseudomonadati</taxon>
        <taxon>Pseudomonadota</taxon>
        <taxon>Betaproteobacteria</taxon>
        <taxon>Burkholderiales</taxon>
        <taxon>Comamonadaceae</taxon>
        <taxon>Ramlibacter</taxon>
    </lineage>
</organism>
<evidence type="ECO:0000256" key="1">
    <source>
        <dbReference type="SAM" id="MobiDB-lite"/>
    </source>
</evidence>
<accession>A0A934TVL2</accession>
<feature type="region of interest" description="Disordered" evidence="1">
    <location>
        <begin position="102"/>
        <end position="122"/>
    </location>
</feature>
<keyword evidence="4" id="KW-1185">Reference proteome</keyword>
<protein>
    <submittedName>
        <fullName evidence="3">DUF4148 domain-containing protein</fullName>
    </submittedName>
</protein>
<sequence length="122" mass="12608">MNRSTLALAVLSVAAFAAHADDGDLSGQFAASAAGGQATRAQAQAQLAEYQKSGVNPWSTSYNPLTSFKGEKTRAEVTAEYLASRNAVEAMTGEDSGSAYLASNKAAEAPRQLAGQPVRNAQ</sequence>
<dbReference type="Proteomes" id="UP000630528">
    <property type="component" value="Unassembled WGS sequence"/>
</dbReference>
<gene>
    <name evidence="3" type="ORF">JJB11_18665</name>
</gene>
<dbReference type="AlphaFoldDB" id="A0A934TVL2"/>
<proteinExistence type="predicted"/>
<evidence type="ECO:0000313" key="3">
    <source>
        <dbReference type="EMBL" id="MBK6008130.1"/>
    </source>
</evidence>
<reference evidence="3" key="2">
    <citation type="submission" date="2021-01" db="EMBL/GenBank/DDBJ databases">
        <authorList>
            <person name="Kang M."/>
        </authorList>
    </citation>
    <scope>NUCLEOTIDE SEQUENCE</scope>
    <source>
        <strain evidence="3">KACC 17527</strain>
    </source>
</reference>
<feature type="chain" id="PRO_5036722573" evidence="2">
    <location>
        <begin position="21"/>
        <end position="122"/>
    </location>
</feature>
<feature type="signal peptide" evidence="2">
    <location>
        <begin position="1"/>
        <end position="20"/>
    </location>
</feature>
<dbReference type="EMBL" id="JAEPWM010000008">
    <property type="protein sequence ID" value="MBK6008130.1"/>
    <property type="molecule type" value="Genomic_DNA"/>
</dbReference>